<dbReference type="eggNOG" id="COG3507">
    <property type="taxonomic scope" value="Bacteria"/>
</dbReference>
<keyword evidence="3" id="KW-0858">Xylan degradation</keyword>
<keyword evidence="3" id="KW-0326">Glycosidase</keyword>
<evidence type="ECO:0000256" key="1">
    <source>
        <dbReference type="SAM" id="MobiDB-lite"/>
    </source>
</evidence>
<dbReference type="InterPro" id="IPR051795">
    <property type="entry name" value="Glycosyl_Hydrlase_43"/>
</dbReference>
<dbReference type="GO" id="GO:0045493">
    <property type="term" value="P:xylan catabolic process"/>
    <property type="evidence" value="ECO:0007669"/>
    <property type="project" value="UniProtKB-KW"/>
</dbReference>
<protein>
    <submittedName>
        <fullName evidence="3">Putative glycosyl hydrolase/xylanase</fullName>
    </submittedName>
</protein>
<dbReference type="Pfam" id="PF17851">
    <property type="entry name" value="GH43_C2"/>
    <property type="match status" value="1"/>
</dbReference>
<accession>D7BUB5</accession>
<dbReference type="SUPFAM" id="SSF49899">
    <property type="entry name" value="Concanavalin A-like lectins/glucanases"/>
    <property type="match status" value="1"/>
</dbReference>
<keyword evidence="3" id="KW-0624">Polysaccharide degradation</keyword>
<keyword evidence="3" id="KW-0378">Hydrolase</keyword>
<dbReference type="HOGENOM" id="CLU_1288255_0_0_11"/>
<evidence type="ECO:0000313" key="4">
    <source>
        <dbReference type="Proteomes" id="UP000000377"/>
    </source>
</evidence>
<keyword evidence="4" id="KW-1185">Reference proteome</keyword>
<dbReference type="PATRIC" id="fig|749414.3.peg.8789"/>
<name>D7BUB5_STRBB</name>
<dbReference type="AlphaFoldDB" id="D7BUB5"/>
<dbReference type="EMBL" id="CP002047">
    <property type="protein sequence ID" value="ADI11664.1"/>
    <property type="molecule type" value="Genomic_DNA"/>
</dbReference>
<feature type="region of interest" description="Disordered" evidence="1">
    <location>
        <begin position="23"/>
        <end position="68"/>
    </location>
</feature>
<gene>
    <name evidence="3" type="ordered locus">SBI_08546</name>
</gene>
<feature type="domain" description="Beta-xylosidase C-terminal Concanavalin A-like" evidence="2">
    <location>
        <begin position="46"/>
        <end position="200"/>
    </location>
</feature>
<dbReference type="InterPro" id="IPR013320">
    <property type="entry name" value="ConA-like_dom_sf"/>
</dbReference>
<dbReference type="GO" id="GO:0016798">
    <property type="term" value="F:hydrolase activity, acting on glycosyl bonds"/>
    <property type="evidence" value="ECO:0007669"/>
    <property type="project" value="UniProtKB-KW"/>
</dbReference>
<evidence type="ECO:0000313" key="3">
    <source>
        <dbReference type="EMBL" id="ADI11664.1"/>
    </source>
</evidence>
<dbReference type="Proteomes" id="UP000000377">
    <property type="component" value="Chromosome"/>
</dbReference>
<sequence>MNCWNSRESTTLFEGEKQVLDAKRRPARNERRFHRHGRGGTGAVTSPGLAPRWEWNHNPDNTKWSTGNGLRLQTATVTDDLYAARNTLTHRIQGPASTATVILDHQGMRDGDRAGLALLRDSSAWIGIKRDGTAKRLVVTSDLTMDSNWNTTSTGREVVSTSIHGNRIWLRATADIRPGTGREGHFSYSTDGTNFALLGAAAPLLLSGLKAGKE</sequence>
<proteinExistence type="predicted"/>
<reference evidence="3 4" key="1">
    <citation type="journal article" date="2010" name="J. Bacteriol.">
        <title>Genome sequence of the milbemycin-producing bacterium Streptomyces bingchenggensis.</title>
        <authorList>
            <person name="Wang X.J."/>
            <person name="Yan Y.J."/>
            <person name="Zhang B."/>
            <person name="An J."/>
            <person name="Wang J.J."/>
            <person name="Tian J."/>
            <person name="Jiang L."/>
            <person name="Chen Y.H."/>
            <person name="Huang S.X."/>
            <person name="Yin M."/>
            <person name="Zhang J."/>
            <person name="Gao A.L."/>
            <person name="Liu C.X."/>
            <person name="Zhu Z.X."/>
            <person name="Xiang W.S."/>
        </authorList>
    </citation>
    <scope>NUCLEOTIDE SEQUENCE [LARGE SCALE GENOMIC DNA]</scope>
    <source>
        <strain evidence="3 4">BCW-1</strain>
    </source>
</reference>
<dbReference type="KEGG" id="sbh:SBI_08546"/>
<keyword evidence="3" id="KW-0119">Carbohydrate metabolism</keyword>
<evidence type="ECO:0000259" key="2">
    <source>
        <dbReference type="Pfam" id="PF17851"/>
    </source>
</evidence>
<dbReference type="InterPro" id="IPR041542">
    <property type="entry name" value="GH43_C2"/>
</dbReference>
<dbReference type="PANTHER" id="PTHR42812">
    <property type="entry name" value="BETA-XYLOSIDASE"/>
    <property type="match status" value="1"/>
</dbReference>
<organism evidence="3 4">
    <name type="scientific">Streptomyces bingchenggensis (strain BCW-1)</name>
    <dbReference type="NCBI Taxonomy" id="749414"/>
    <lineage>
        <taxon>Bacteria</taxon>
        <taxon>Bacillati</taxon>
        <taxon>Actinomycetota</taxon>
        <taxon>Actinomycetes</taxon>
        <taxon>Kitasatosporales</taxon>
        <taxon>Streptomycetaceae</taxon>
        <taxon>Streptomyces</taxon>
    </lineage>
</organism>
<dbReference type="STRING" id="749414.SBI_08546"/>
<dbReference type="PANTHER" id="PTHR42812:SF15">
    <property type="entry name" value="HYDROLASE, PUTATIVE (AFU_ORTHOLOGUE AFUA_2G00930)-RELATED"/>
    <property type="match status" value="1"/>
</dbReference>
<dbReference type="Gene3D" id="2.60.120.200">
    <property type="match status" value="1"/>
</dbReference>
<feature type="compositionally biased region" description="Polar residues" evidence="1">
    <location>
        <begin position="58"/>
        <end position="68"/>
    </location>
</feature>